<reference evidence="4 5" key="1">
    <citation type="submission" date="2017-02" db="EMBL/GenBank/DDBJ databases">
        <title>Whole genome sequencing of Metallibacterium scheffleri DSM 24874 (T).</title>
        <authorList>
            <person name="Kumar S."/>
            <person name="Patil P."/>
            <person name="Patil P.B."/>
        </authorList>
    </citation>
    <scope>NUCLEOTIDE SEQUENCE [LARGE SCALE GENOMIC DNA]</scope>
    <source>
        <strain evidence="4 5">DSM 24874</strain>
    </source>
</reference>
<dbReference type="InterPro" id="IPR003593">
    <property type="entry name" value="AAA+_ATPase"/>
</dbReference>
<comment type="caution">
    <text evidence="4">The sequence shown here is derived from an EMBL/GenBank/DDBJ whole genome shotgun (WGS) entry which is preliminary data.</text>
</comment>
<feature type="domain" description="AAA+ ATPase" evidence="3">
    <location>
        <begin position="569"/>
        <end position="697"/>
    </location>
</feature>
<dbReference type="PROSITE" id="PS00674">
    <property type="entry name" value="AAA"/>
    <property type="match status" value="1"/>
</dbReference>
<dbReference type="EMBL" id="MWQO01000023">
    <property type="protein sequence ID" value="THD10687.1"/>
    <property type="molecule type" value="Genomic_DNA"/>
</dbReference>
<organism evidence="4 5">
    <name type="scientific">Metallibacterium scheffleri</name>
    <dbReference type="NCBI Taxonomy" id="993689"/>
    <lineage>
        <taxon>Bacteria</taxon>
        <taxon>Pseudomonadati</taxon>
        <taxon>Pseudomonadota</taxon>
        <taxon>Gammaproteobacteria</taxon>
        <taxon>Lysobacterales</taxon>
        <taxon>Rhodanobacteraceae</taxon>
        <taxon>Metallibacterium</taxon>
    </lineage>
</organism>
<keyword evidence="1" id="KW-0547">Nucleotide-binding</keyword>
<evidence type="ECO:0000313" key="5">
    <source>
        <dbReference type="Proteomes" id="UP000307749"/>
    </source>
</evidence>
<feature type="transmembrane region" description="Helical" evidence="2">
    <location>
        <begin position="159"/>
        <end position="178"/>
    </location>
</feature>
<dbReference type="Gene3D" id="1.10.8.60">
    <property type="match status" value="2"/>
</dbReference>
<dbReference type="InterPro" id="IPR003959">
    <property type="entry name" value="ATPase_AAA_core"/>
</dbReference>
<dbReference type="OrthoDB" id="9809379at2"/>
<dbReference type="CDD" id="cd19481">
    <property type="entry name" value="RecA-like_protease"/>
    <property type="match status" value="2"/>
</dbReference>
<evidence type="ECO:0000313" key="4">
    <source>
        <dbReference type="EMBL" id="THD10687.1"/>
    </source>
</evidence>
<dbReference type="InterPro" id="IPR027417">
    <property type="entry name" value="P-loop_NTPase"/>
</dbReference>
<feature type="transmembrane region" description="Helical" evidence="2">
    <location>
        <begin position="21"/>
        <end position="42"/>
    </location>
</feature>
<evidence type="ECO:0000256" key="1">
    <source>
        <dbReference type="RuleBase" id="RU003651"/>
    </source>
</evidence>
<feature type="transmembrane region" description="Helical" evidence="2">
    <location>
        <begin position="207"/>
        <end position="228"/>
    </location>
</feature>
<dbReference type="AlphaFoldDB" id="A0A4S3KNZ0"/>
<dbReference type="STRING" id="993689.GCA_002077135_00984"/>
<keyword evidence="2" id="KW-0472">Membrane</keyword>
<keyword evidence="1" id="KW-0067">ATP-binding</keyword>
<name>A0A4S3KNZ0_9GAMM</name>
<sequence length="779" mass="85944">MKQHNVWLLLQRELSSVLPVFTLRGLLLALLGPLVAYCFTRFPYEYIQTGHAWGDNSINKLLTFICLLAGAFIFFYGAVFITALERKDPSKHHWVLPQLFTPTAMLGVVLGMVWLHRANPNSFGVSDFTLYLVALLGLGAAVALQLLLQLIHLRDHVDVTPLMPGVVLLAGSILYPYLMSKPGRYLNPTDWSNPLVRTQDLAHLITAWHWMAALALANICMVLALRIARWPVPVTQPQAQPEQPTAQAQHVAQPVAQQVQATPNPETLREFVAVRARYTFKSILGYAEFKRSLADAGNAWRDEKKNGILLHGAPGGGKTLMAEALAGELGLPIIAVNVGDMASKWINETTQRLKLLFDRARQQAPCVLFIDEIDALLRDRESMKGIGYEEHERIVATFLAAAVALRSQSVLLVAATNLIKRLDPAAIREGRFDFKLEVPLPDAVARHELINEGLRCYGSSIDDDTLQRLVRRWAGFNVPRIREVTERACKLGRTQVIGSGGKQNNAPVALSYDTFYRALRDVQGRRGGAPEGAKRLQSMHMDATQRIQIQRLATQLMKVDEIERRGGTLPKGIVFYGPPGTGKTATAMALAAECGWTFIVRNGRDLTSENAIDALRKEASELRPAIVFIDEADDILGERSYSSNKSATNELLTLIDGAGGMLVDVVWIAATNSIESMDSAALRGGRFEQKLLFGAPSPEPLRAMLREWAQSRHAFVGDDADAWVEMAAEVLQGQTISNVQAVLKLAVNHAVTAAMENHTAQQCVTRERLLAAHNEIVLQ</sequence>
<gene>
    <name evidence="4" type="ORF">B1806_07475</name>
</gene>
<keyword evidence="2" id="KW-0812">Transmembrane</keyword>
<feature type="domain" description="AAA+ ATPase" evidence="3">
    <location>
        <begin position="304"/>
        <end position="442"/>
    </location>
</feature>
<dbReference type="PANTHER" id="PTHR23077:SF198">
    <property type="entry name" value="ATP-DEPENDENT ZINC METALLOPROTEASE FTSH"/>
    <property type="match status" value="1"/>
</dbReference>
<feature type="transmembrane region" description="Helical" evidence="2">
    <location>
        <begin position="62"/>
        <end position="84"/>
    </location>
</feature>
<dbReference type="SMART" id="SM00382">
    <property type="entry name" value="AAA"/>
    <property type="match status" value="2"/>
</dbReference>
<evidence type="ECO:0000259" key="3">
    <source>
        <dbReference type="SMART" id="SM00382"/>
    </source>
</evidence>
<keyword evidence="5" id="KW-1185">Reference proteome</keyword>
<dbReference type="GO" id="GO:0016887">
    <property type="term" value="F:ATP hydrolysis activity"/>
    <property type="evidence" value="ECO:0007669"/>
    <property type="project" value="InterPro"/>
</dbReference>
<dbReference type="PANTHER" id="PTHR23077">
    <property type="entry name" value="AAA-FAMILY ATPASE"/>
    <property type="match status" value="1"/>
</dbReference>
<dbReference type="Pfam" id="PF00004">
    <property type="entry name" value="AAA"/>
    <property type="match status" value="2"/>
</dbReference>
<proteinExistence type="inferred from homology"/>
<dbReference type="InterPro" id="IPR050168">
    <property type="entry name" value="AAA_ATPase_domain"/>
</dbReference>
<dbReference type="GO" id="GO:0005524">
    <property type="term" value="F:ATP binding"/>
    <property type="evidence" value="ECO:0007669"/>
    <property type="project" value="UniProtKB-KW"/>
</dbReference>
<comment type="similarity">
    <text evidence="1">Belongs to the AAA ATPase family.</text>
</comment>
<dbReference type="SUPFAM" id="SSF52540">
    <property type="entry name" value="P-loop containing nucleoside triphosphate hydrolases"/>
    <property type="match status" value="2"/>
</dbReference>
<evidence type="ECO:0000256" key="2">
    <source>
        <dbReference type="SAM" id="Phobius"/>
    </source>
</evidence>
<accession>A0A4S3KNZ0</accession>
<dbReference type="InterPro" id="IPR003960">
    <property type="entry name" value="ATPase_AAA_CS"/>
</dbReference>
<feature type="transmembrane region" description="Helical" evidence="2">
    <location>
        <begin position="128"/>
        <end position="147"/>
    </location>
</feature>
<feature type="transmembrane region" description="Helical" evidence="2">
    <location>
        <begin position="96"/>
        <end position="116"/>
    </location>
</feature>
<dbReference type="Proteomes" id="UP000307749">
    <property type="component" value="Unassembled WGS sequence"/>
</dbReference>
<keyword evidence="2" id="KW-1133">Transmembrane helix</keyword>
<protein>
    <recommendedName>
        <fullName evidence="3">AAA+ ATPase domain-containing protein</fullName>
    </recommendedName>
</protein>
<dbReference type="Gene3D" id="3.40.50.300">
    <property type="entry name" value="P-loop containing nucleotide triphosphate hydrolases"/>
    <property type="match status" value="2"/>
</dbReference>